<dbReference type="Gene3D" id="3.40.1350.10">
    <property type="match status" value="1"/>
</dbReference>
<evidence type="ECO:0000313" key="3">
    <source>
        <dbReference type="EMBL" id="SNS36357.1"/>
    </source>
</evidence>
<dbReference type="Pfam" id="PF06250">
    <property type="entry name" value="YhcG_C"/>
    <property type="match status" value="1"/>
</dbReference>
<proteinExistence type="predicted"/>
<dbReference type="InterPro" id="IPR011856">
    <property type="entry name" value="tRNA_endonuc-like_dom_sf"/>
</dbReference>
<organism evidence="3 4">
    <name type="scientific">Granulicella rosea</name>
    <dbReference type="NCBI Taxonomy" id="474952"/>
    <lineage>
        <taxon>Bacteria</taxon>
        <taxon>Pseudomonadati</taxon>
        <taxon>Acidobacteriota</taxon>
        <taxon>Terriglobia</taxon>
        <taxon>Terriglobales</taxon>
        <taxon>Acidobacteriaceae</taxon>
        <taxon>Granulicella</taxon>
    </lineage>
</organism>
<dbReference type="InterPro" id="IPR053148">
    <property type="entry name" value="PD-DEXK-like_domain"/>
</dbReference>
<dbReference type="OrthoDB" id="9801263at2"/>
<feature type="domain" description="YhcG PDDEXK nuclease" evidence="1">
    <location>
        <begin position="227"/>
        <end position="380"/>
    </location>
</feature>
<dbReference type="RefSeq" id="WP_089406940.1">
    <property type="nucleotide sequence ID" value="NZ_FZOU01000001.1"/>
</dbReference>
<keyword evidence="3" id="KW-0540">Nuclease</keyword>
<feature type="domain" description="YhcG N-terminal" evidence="2">
    <location>
        <begin position="13"/>
        <end position="97"/>
    </location>
</feature>
<dbReference type="GO" id="GO:0004519">
    <property type="term" value="F:endonuclease activity"/>
    <property type="evidence" value="ECO:0007669"/>
    <property type="project" value="UniProtKB-KW"/>
</dbReference>
<reference evidence="3 4" key="1">
    <citation type="submission" date="2017-06" db="EMBL/GenBank/DDBJ databases">
        <authorList>
            <person name="Kim H.J."/>
            <person name="Triplett B.A."/>
        </authorList>
    </citation>
    <scope>NUCLEOTIDE SEQUENCE [LARGE SCALE GENOMIC DNA]</scope>
    <source>
        <strain evidence="3 4">DSM 18704</strain>
    </source>
</reference>
<keyword evidence="3" id="KW-0255">Endonuclease</keyword>
<evidence type="ECO:0000259" key="2">
    <source>
        <dbReference type="Pfam" id="PF17761"/>
    </source>
</evidence>
<keyword evidence="3" id="KW-0378">Hydrolase</keyword>
<dbReference type="Proteomes" id="UP000198356">
    <property type="component" value="Unassembled WGS sequence"/>
</dbReference>
<name>A0A239DVK5_9BACT</name>
<dbReference type="EMBL" id="FZOU01000001">
    <property type="protein sequence ID" value="SNS36357.1"/>
    <property type="molecule type" value="Genomic_DNA"/>
</dbReference>
<gene>
    <name evidence="3" type="ORF">SAMN05421770_101664</name>
</gene>
<keyword evidence="4" id="KW-1185">Reference proteome</keyword>
<dbReference type="AlphaFoldDB" id="A0A239DVK5"/>
<protein>
    <submittedName>
        <fullName evidence="3">Predicted nuclease of restriction endonuclease-like (RecB) superfamily, DUF1016 family</fullName>
    </submittedName>
</protein>
<dbReference type="GO" id="GO:0003676">
    <property type="term" value="F:nucleic acid binding"/>
    <property type="evidence" value="ECO:0007669"/>
    <property type="project" value="InterPro"/>
</dbReference>
<dbReference type="PANTHER" id="PTHR30547:SF5">
    <property type="entry name" value="NUCLEASE YHCG-RELATED"/>
    <property type="match status" value="1"/>
</dbReference>
<evidence type="ECO:0000259" key="1">
    <source>
        <dbReference type="Pfam" id="PF06250"/>
    </source>
</evidence>
<dbReference type="InterPro" id="IPR041527">
    <property type="entry name" value="YhcG_N"/>
</dbReference>
<dbReference type="InterPro" id="IPR009362">
    <property type="entry name" value="YhcG_C"/>
</dbReference>
<sequence length="388" mass="44540">MSKRAKPVPLYDEIRTLVLSARQTIARGVDLLQVRTNYEIGRRIVEQEQHGKGRAEYGKDLLNDLSARLAGEFGSGFSRSNLEYMRRFYLAYPDRALPESQASLKSQVSLKSQTLSGKLSSESVKGAAGQKVLGQAGASLKSQTASGISLGIQSPFSLSWSHYVFLIGMKEAERDFYEIEATEQNWTLRELKRQFNAGLYERLALSRDKASIRELGRKGQHIARPEDLFKEPYVLEFLGLQEQAAYSESDLESAIVTHIERFLLELGKGFLFEARQKRFTFDEEHFFVDLVLYNRLLQCYVLIDLKIGKLTHQDLGQMQMYVNYFDRYVKTERENHTIGIVLCKKKNSALVRITLPADANIHAREYRLYLPSKEELREKLEEWADMQG</sequence>
<feature type="domain" description="YhcG N-terminal" evidence="2">
    <location>
        <begin position="157"/>
        <end position="202"/>
    </location>
</feature>
<accession>A0A239DVK5</accession>
<dbReference type="PANTHER" id="PTHR30547">
    <property type="entry name" value="UNCHARACTERIZED PROTEIN YHCG-RELATED"/>
    <property type="match status" value="1"/>
</dbReference>
<dbReference type="Pfam" id="PF17761">
    <property type="entry name" value="DUF1016_N"/>
    <property type="match status" value="2"/>
</dbReference>
<evidence type="ECO:0000313" key="4">
    <source>
        <dbReference type="Proteomes" id="UP000198356"/>
    </source>
</evidence>